<keyword evidence="1" id="KW-0472">Membrane</keyword>
<comment type="caution">
    <text evidence="2">The sequence shown here is derived from an EMBL/GenBank/DDBJ whole genome shotgun (WGS) entry which is preliminary data.</text>
</comment>
<evidence type="ECO:0000256" key="1">
    <source>
        <dbReference type="SAM" id="Phobius"/>
    </source>
</evidence>
<dbReference type="EMBL" id="JAAWWB010000025">
    <property type="protein sequence ID" value="KAG6752411.1"/>
    <property type="molecule type" value="Genomic_DNA"/>
</dbReference>
<sequence>MLKGAPRRKQVLKGTRRGKRVLKGTRIGSEGSKALEEEIEGSKALQEENILEKIEKEKPELLRLTEEELGNSLHYASSIGQYCFWMQLRKCQELIPKKCLFELFPVTLLPMSRAREETKSMITQVTFAVAVLVAGVTFAGVLDVLALSFSLVAALVLLLPSFRNPRFQIYAVDFSIFLVGSYQ</sequence>
<organism evidence="2 3">
    <name type="scientific">Populus tomentosa</name>
    <name type="common">Chinese white poplar</name>
    <dbReference type="NCBI Taxonomy" id="118781"/>
    <lineage>
        <taxon>Eukaryota</taxon>
        <taxon>Viridiplantae</taxon>
        <taxon>Streptophyta</taxon>
        <taxon>Embryophyta</taxon>
        <taxon>Tracheophyta</taxon>
        <taxon>Spermatophyta</taxon>
        <taxon>Magnoliopsida</taxon>
        <taxon>eudicotyledons</taxon>
        <taxon>Gunneridae</taxon>
        <taxon>Pentapetalae</taxon>
        <taxon>rosids</taxon>
        <taxon>fabids</taxon>
        <taxon>Malpighiales</taxon>
        <taxon>Salicaceae</taxon>
        <taxon>Saliceae</taxon>
        <taxon>Populus</taxon>
    </lineage>
</organism>
<gene>
    <name evidence="2" type="ORF">POTOM_044638</name>
</gene>
<accession>A0A8X7YKA9</accession>
<evidence type="ECO:0000313" key="2">
    <source>
        <dbReference type="EMBL" id="KAG6752411.1"/>
    </source>
</evidence>
<keyword evidence="1" id="KW-1133">Transmembrane helix</keyword>
<dbReference type="AlphaFoldDB" id="A0A8X7YKA9"/>
<evidence type="ECO:0000313" key="3">
    <source>
        <dbReference type="Proteomes" id="UP000886885"/>
    </source>
</evidence>
<protein>
    <submittedName>
        <fullName evidence="2">Uncharacterized protein</fullName>
    </submittedName>
</protein>
<name>A0A8X7YKA9_POPTO</name>
<keyword evidence="3" id="KW-1185">Reference proteome</keyword>
<keyword evidence="1" id="KW-0812">Transmembrane</keyword>
<dbReference type="Proteomes" id="UP000886885">
    <property type="component" value="Chromosome 13A"/>
</dbReference>
<reference evidence="2" key="1">
    <citation type="journal article" date="2020" name="bioRxiv">
        <title>Hybrid origin of Populus tomentosa Carr. identified through genome sequencing and phylogenomic analysis.</title>
        <authorList>
            <person name="An X."/>
            <person name="Gao K."/>
            <person name="Chen Z."/>
            <person name="Li J."/>
            <person name="Yang X."/>
            <person name="Yang X."/>
            <person name="Zhou J."/>
            <person name="Guo T."/>
            <person name="Zhao T."/>
            <person name="Huang S."/>
            <person name="Miao D."/>
            <person name="Khan W.U."/>
            <person name="Rao P."/>
            <person name="Ye M."/>
            <person name="Lei B."/>
            <person name="Liao W."/>
            <person name="Wang J."/>
            <person name="Ji L."/>
            <person name="Li Y."/>
            <person name="Guo B."/>
            <person name="Mustafa N.S."/>
            <person name="Li S."/>
            <person name="Yun Q."/>
            <person name="Keller S.R."/>
            <person name="Mao J."/>
            <person name="Zhang R."/>
            <person name="Strauss S.H."/>
        </authorList>
    </citation>
    <scope>NUCLEOTIDE SEQUENCE</scope>
    <source>
        <strain evidence="2">GM15</strain>
        <tissue evidence="2">Leaf</tissue>
    </source>
</reference>
<proteinExistence type="predicted"/>
<feature type="transmembrane region" description="Helical" evidence="1">
    <location>
        <begin position="121"/>
        <end position="138"/>
    </location>
</feature>